<dbReference type="NCBIfam" id="NF004123">
    <property type="entry name" value="PRK05610.1"/>
    <property type="match status" value="1"/>
</dbReference>
<reference evidence="8" key="1">
    <citation type="submission" date="2019-02" db="EMBL/GenBank/DDBJ databases">
        <authorList>
            <person name="Gruber-Vodicka R. H."/>
            <person name="Seah K. B. B."/>
        </authorList>
    </citation>
    <scope>NUCLEOTIDE SEQUENCE</scope>
    <source>
        <strain evidence="10">BECK_SA2B12</strain>
        <strain evidence="8">BECK_SA2B15</strain>
        <strain evidence="9">BECK_SA2B20</strain>
    </source>
</reference>
<accession>A0A450V4I6</accession>
<dbReference type="GO" id="GO:0019843">
    <property type="term" value="F:rRNA binding"/>
    <property type="evidence" value="ECO:0007669"/>
    <property type="project" value="UniProtKB-UniRule"/>
</dbReference>
<dbReference type="InterPro" id="IPR019984">
    <property type="entry name" value="Ribosomal_uS17_bact/chlr"/>
</dbReference>
<dbReference type="AlphaFoldDB" id="A0A450V4I6"/>
<dbReference type="PANTHER" id="PTHR10744">
    <property type="entry name" value="40S RIBOSOMAL PROTEIN S11 FAMILY MEMBER"/>
    <property type="match status" value="1"/>
</dbReference>
<keyword evidence="4 6" id="KW-0689">Ribosomal protein</keyword>
<dbReference type="Gene3D" id="2.40.50.140">
    <property type="entry name" value="Nucleic acid-binding proteins"/>
    <property type="match status" value="1"/>
</dbReference>
<evidence type="ECO:0000256" key="6">
    <source>
        <dbReference type="HAMAP-Rule" id="MF_01345"/>
    </source>
</evidence>
<organism evidence="8">
    <name type="scientific">Candidatus Kentrum eta</name>
    <dbReference type="NCBI Taxonomy" id="2126337"/>
    <lineage>
        <taxon>Bacteria</taxon>
        <taxon>Pseudomonadati</taxon>
        <taxon>Pseudomonadota</taxon>
        <taxon>Gammaproteobacteria</taxon>
        <taxon>Candidatus Kentrum</taxon>
    </lineage>
</organism>
<evidence type="ECO:0000256" key="1">
    <source>
        <dbReference type="ARBA" id="ARBA00010254"/>
    </source>
</evidence>
<keyword evidence="2 6" id="KW-0699">rRNA-binding</keyword>
<dbReference type="EMBL" id="CAADFG010000166">
    <property type="protein sequence ID" value="VFJ99586.1"/>
    <property type="molecule type" value="Genomic_DNA"/>
</dbReference>
<keyword evidence="3 6" id="KW-0694">RNA-binding</keyword>
<protein>
    <recommendedName>
        <fullName evidence="6">Small ribosomal subunit protein uS17</fullName>
    </recommendedName>
</protein>
<proteinExistence type="inferred from homology"/>
<gene>
    <name evidence="6" type="primary">rpsQ</name>
    <name evidence="8" type="ORF">BECKH772A_GA0070896_101662</name>
    <name evidence="9" type="ORF">BECKH772B_GA0070898_101632</name>
    <name evidence="10" type="ORF">BECKH772C_GA0070978_101493</name>
</gene>
<dbReference type="Pfam" id="PF00366">
    <property type="entry name" value="Ribosomal_S17"/>
    <property type="match status" value="1"/>
</dbReference>
<comment type="subunit">
    <text evidence="6">Part of the 30S ribosomal subunit.</text>
</comment>
<dbReference type="GO" id="GO:0022627">
    <property type="term" value="C:cytosolic small ribosomal subunit"/>
    <property type="evidence" value="ECO:0007669"/>
    <property type="project" value="UniProtKB-UniRule"/>
</dbReference>
<evidence type="ECO:0000256" key="5">
    <source>
        <dbReference type="ARBA" id="ARBA00023274"/>
    </source>
</evidence>
<evidence type="ECO:0000256" key="7">
    <source>
        <dbReference type="RuleBase" id="RU003872"/>
    </source>
</evidence>
<dbReference type="InterPro" id="IPR019979">
    <property type="entry name" value="Ribosomal_uS17_CS"/>
</dbReference>
<dbReference type="PRINTS" id="PR00973">
    <property type="entry name" value="RIBOSOMALS17"/>
</dbReference>
<sequence>MKRKEKMSRMLVGRVISDKMDKSVSVLVERKVKHPLYEKYIRCSTKLHVHDEKNIGREGDMVGIMQSRPISKMKAWHLQEVIVRVR</sequence>
<comment type="function">
    <text evidence="6">One of the primary rRNA binding proteins, it binds specifically to the 5'-end of 16S ribosomal RNA.</text>
</comment>
<dbReference type="HAMAP" id="MF_01345_B">
    <property type="entry name" value="Ribosomal_uS17_B"/>
    <property type="match status" value="1"/>
</dbReference>
<evidence type="ECO:0000313" key="8">
    <source>
        <dbReference type="EMBL" id="VFJ99586.1"/>
    </source>
</evidence>
<dbReference type="PROSITE" id="PS00056">
    <property type="entry name" value="RIBOSOMAL_S17"/>
    <property type="match status" value="1"/>
</dbReference>
<evidence type="ECO:0000313" key="9">
    <source>
        <dbReference type="EMBL" id="VFJ99600.1"/>
    </source>
</evidence>
<evidence type="ECO:0000256" key="3">
    <source>
        <dbReference type="ARBA" id="ARBA00022884"/>
    </source>
</evidence>
<dbReference type="CDD" id="cd00364">
    <property type="entry name" value="Ribosomal_uS17"/>
    <property type="match status" value="1"/>
</dbReference>
<dbReference type="SUPFAM" id="SSF50249">
    <property type="entry name" value="Nucleic acid-binding proteins"/>
    <property type="match status" value="1"/>
</dbReference>
<dbReference type="InterPro" id="IPR012340">
    <property type="entry name" value="NA-bd_OB-fold"/>
</dbReference>
<evidence type="ECO:0000313" key="10">
    <source>
        <dbReference type="EMBL" id="VFK03885.1"/>
    </source>
</evidence>
<keyword evidence="5 6" id="KW-0687">Ribonucleoprotein</keyword>
<dbReference type="EMBL" id="CAADFI010000163">
    <property type="protein sequence ID" value="VFJ99600.1"/>
    <property type="molecule type" value="Genomic_DNA"/>
</dbReference>
<dbReference type="GO" id="GO:0003735">
    <property type="term" value="F:structural constituent of ribosome"/>
    <property type="evidence" value="ECO:0007669"/>
    <property type="project" value="UniProtKB-UniRule"/>
</dbReference>
<name>A0A450V4I6_9GAMM</name>
<dbReference type="EMBL" id="CAADFJ010000149">
    <property type="protein sequence ID" value="VFK03885.1"/>
    <property type="molecule type" value="Genomic_DNA"/>
</dbReference>
<evidence type="ECO:0000256" key="2">
    <source>
        <dbReference type="ARBA" id="ARBA00022730"/>
    </source>
</evidence>
<dbReference type="NCBIfam" id="TIGR03635">
    <property type="entry name" value="uS17_bact"/>
    <property type="match status" value="1"/>
</dbReference>
<dbReference type="GO" id="GO:0006412">
    <property type="term" value="P:translation"/>
    <property type="evidence" value="ECO:0007669"/>
    <property type="project" value="UniProtKB-UniRule"/>
</dbReference>
<dbReference type="InterPro" id="IPR000266">
    <property type="entry name" value="Ribosomal_uS17"/>
</dbReference>
<dbReference type="PANTHER" id="PTHR10744:SF1">
    <property type="entry name" value="SMALL RIBOSOMAL SUBUNIT PROTEIN US17M"/>
    <property type="match status" value="1"/>
</dbReference>
<evidence type="ECO:0000256" key="4">
    <source>
        <dbReference type="ARBA" id="ARBA00022980"/>
    </source>
</evidence>
<comment type="similarity">
    <text evidence="1 6 7">Belongs to the universal ribosomal protein uS17 family.</text>
</comment>